<dbReference type="PROSITE" id="PS51462">
    <property type="entry name" value="NUDIX"/>
    <property type="match status" value="1"/>
</dbReference>
<dbReference type="Pfam" id="PF00293">
    <property type="entry name" value="NUDIX"/>
    <property type="match status" value="1"/>
</dbReference>
<accession>A0ABC9VJB5</accession>
<comment type="caution">
    <text evidence="3">The sequence shown here is derived from an EMBL/GenBank/DDBJ whole genome shotgun (WGS) entry which is preliminary data.</text>
</comment>
<name>A0ABC9VJB5_9BACL</name>
<dbReference type="InterPro" id="IPR015797">
    <property type="entry name" value="NUDIX_hydrolase-like_dom_sf"/>
</dbReference>
<gene>
    <name evidence="3" type="ORF">H839_03306</name>
</gene>
<protein>
    <submittedName>
        <fullName evidence="3">ADP-ribose pyrophosphatase</fullName>
    </submittedName>
</protein>
<dbReference type="RefSeq" id="WP_043903843.1">
    <property type="nucleotide sequence ID" value="NZ_CM002692.1"/>
</dbReference>
<feature type="domain" description="Nudix hydrolase" evidence="2">
    <location>
        <begin position="28"/>
        <end position="159"/>
    </location>
</feature>
<dbReference type="SUPFAM" id="SSF55811">
    <property type="entry name" value="Nudix"/>
    <property type="match status" value="1"/>
</dbReference>
<keyword evidence="4" id="KW-1185">Reference proteome</keyword>
<evidence type="ECO:0000259" key="2">
    <source>
        <dbReference type="PROSITE" id="PS51462"/>
    </source>
</evidence>
<dbReference type="AlphaFoldDB" id="A0ABC9VJB5"/>
<sequence>MNKTIYVDWGGQKVKLTWIPSDQLPDLSKVTSVHGFCFYENKILLVHIKGRGFSIPGGHVEQGESPEQAFHREAYEEGCVKGNIKYLGMIEVSHEDNPLFDPNGKYPLIGYQLFYRMDITQCLPFSRQNESTSRIWVEPEEVPYVINDHELSLLILDEALKKA</sequence>
<dbReference type="EMBL" id="AOTZ01000002">
    <property type="protein sequence ID" value="EZP78863.1"/>
    <property type="molecule type" value="Genomic_DNA"/>
</dbReference>
<dbReference type="PANTHER" id="PTHR43736">
    <property type="entry name" value="ADP-RIBOSE PYROPHOSPHATASE"/>
    <property type="match status" value="1"/>
</dbReference>
<evidence type="ECO:0000256" key="1">
    <source>
        <dbReference type="ARBA" id="ARBA00005582"/>
    </source>
</evidence>
<reference evidence="3 4" key="1">
    <citation type="journal article" date="2014" name="Appl. Microbiol. Biotechnol.">
        <title>Transformable facultative thermophile Geobacillus stearothermophilus NUB3621 as a host strain for metabolic engineering.</title>
        <authorList>
            <person name="Blanchard K."/>
            <person name="Robic S."/>
            <person name="Matsumura I."/>
        </authorList>
    </citation>
    <scope>NUCLEOTIDE SEQUENCE [LARGE SCALE GENOMIC DNA]</scope>
    <source>
        <strain evidence="3 4">NUB3621</strain>
    </source>
</reference>
<evidence type="ECO:0000313" key="4">
    <source>
        <dbReference type="Proteomes" id="UP000023566"/>
    </source>
</evidence>
<dbReference type="Gene3D" id="3.90.79.10">
    <property type="entry name" value="Nucleoside Triphosphate Pyrophosphohydrolase"/>
    <property type="match status" value="1"/>
</dbReference>
<organism evidence="3 4">
    <name type="scientific">Parageobacillus genomosp. 1</name>
    <dbReference type="NCBI Taxonomy" id="1295642"/>
    <lineage>
        <taxon>Bacteria</taxon>
        <taxon>Bacillati</taxon>
        <taxon>Bacillota</taxon>
        <taxon>Bacilli</taxon>
        <taxon>Bacillales</taxon>
        <taxon>Anoxybacillaceae</taxon>
        <taxon>Parageobacillus</taxon>
    </lineage>
</organism>
<dbReference type="Proteomes" id="UP000023566">
    <property type="component" value="Chromosome"/>
</dbReference>
<dbReference type="CDD" id="cd02883">
    <property type="entry name" value="NUDIX_Hydrolase"/>
    <property type="match status" value="1"/>
</dbReference>
<proteinExistence type="inferred from homology"/>
<dbReference type="PANTHER" id="PTHR43736:SF1">
    <property type="entry name" value="DIHYDRONEOPTERIN TRIPHOSPHATE DIPHOSPHATASE"/>
    <property type="match status" value="1"/>
</dbReference>
<evidence type="ECO:0000313" key="3">
    <source>
        <dbReference type="EMBL" id="EZP78863.1"/>
    </source>
</evidence>
<dbReference type="InterPro" id="IPR000086">
    <property type="entry name" value="NUDIX_hydrolase_dom"/>
</dbReference>
<comment type="similarity">
    <text evidence="1">Belongs to the Nudix hydrolase family.</text>
</comment>